<gene>
    <name evidence="4" type="ORF">OLEA9_A074711</name>
</gene>
<dbReference type="Pfam" id="PF20435">
    <property type="entry name" value="ASY3-like"/>
    <property type="match status" value="1"/>
</dbReference>
<dbReference type="InterPro" id="IPR046845">
    <property type="entry name" value="ASY3-like_CC"/>
</dbReference>
<evidence type="ECO:0000313" key="4">
    <source>
        <dbReference type="EMBL" id="CAA2959737.1"/>
    </source>
</evidence>
<evidence type="ECO:0000256" key="2">
    <source>
        <dbReference type="SAM" id="MobiDB-lite"/>
    </source>
</evidence>
<dbReference type="Gramene" id="OE9A074711T2">
    <property type="protein sequence ID" value="OE9A074711C2"/>
    <property type="gene ID" value="OE9A074711"/>
</dbReference>
<feature type="compositionally biased region" description="Basic and acidic residues" evidence="2">
    <location>
        <begin position="353"/>
        <end position="365"/>
    </location>
</feature>
<feature type="domain" description="Meiosis-specific protein ASY3-like coiled-coil" evidence="3">
    <location>
        <begin position="14"/>
        <end position="792"/>
    </location>
</feature>
<dbReference type="Proteomes" id="UP000594638">
    <property type="component" value="Unassembled WGS sequence"/>
</dbReference>
<evidence type="ECO:0000313" key="5">
    <source>
        <dbReference type="Proteomes" id="UP000594638"/>
    </source>
</evidence>
<comment type="caution">
    <text evidence="4">The sequence shown here is derived from an EMBL/GenBank/DDBJ whole genome shotgun (WGS) entry which is preliminary data.</text>
</comment>
<organism evidence="4 5">
    <name type="scientific">Olea europaea subsp. europaea</name>
    <dbReference type="NCBI Taxonomy" id="158383"/>
    <lineage>
        <taxon>Eukaryota</taxon>
        <taxon>Viridiplantae</taxon>
        <taxon>Streptophyta</taxon>
        <taxon>Embryophyta</taxon>
        <taxon>Tracheophyta</taxon>
        <taxon>Spermatophyta</taxon>
        <taxon>Magnoliopsida</taxon>
        <taxon>eudicotyledons</taxon>
        <taxon>Gunneridae</taxon>
        <taxon>Pentapetalae</taxon>
        <taxon>asterids</taxon>
        <taxon>lamiids</taxon>
        <taxon>Lamiales</taxon>
        <taxon>Oleaceae</taxon>
        <taxon>Oleeae</taxon>
        <taxon>Olea</taxon>
    </lineage>
</organism>
<name>A0A8S0Q4K4_OLEEU</name>
<dbReference type="InterPro" id="IPR037731">
    <property type="entry name" value="ASY3-like"/>
</dbReference>
<proteinExistence type="predicted"/>
<dbReference type="PANTHER" id="PTHR36027">
    <property type="entry name" value="MEIOSIS-SPECIFIC PROTEIN ASY3"/>
    <property type="match status" value="1"/>
</dbReference>
<reference evidence="4 5" key="1">
    <citation type="submission" date="2019-12" db="EMBL/GenBank/DDBJ databases">
        <authorList>
            <person name="Alioto T."/>
            <person name="Alioto T."/>
            <person name="Gomez Garrido J."/>
        </authorList>
    </citation>
    <scope>NUCLEOTIDE SEQUENCE [LARGE SCALE GENOMIC DNA]</scope>
</reference>
<dbReference type="PANTHER" id="PTHR36027:SF1">
    <property type="entry name" value="MEIOSIS-SPECIFIC PROTEIN ASY3"/>
    <property type="match status" value="1"/>
</dbReference>
<feature type="compositionally biased region" description="Polar residues" evidence="2">
    <location>
        <begin position="372"/>
        <end position="386"/>
    </location>
</feature>
<dbReference type="EMBL" id="CACTIH010000344">
    <property type="protein sequence ID" value="CAA2959737.1"/>
    <property type="molecule type" value="Genomic_DNA"/>
</dbReference>
<evidence type="ECO:0000259" key="3">
    <source>
        <dbReference type="Pfam" id="PF20435"/>
    </source>
</evidence>
<feature type="region of interest" description="Disordered" evidence="2">
    <location>
        <begin position="507"/>
        <end position="552"/>
    </location>
</feature>
<keyword evidence="1" id="KW-0175">Coiled coil</keyword>
<evidence type="ECO:0000256" key="1">
    <source>
        <dbReference type="SAM" id="Coils"/>
    </source>
</evidence>
<accession>A0A8S0Q4K4</accession>
<dbReference type="OrthoDB" id="751607at2759"/>
<feature type="region of interest" description="Disordered" evidence="2">
    <location>
        <begin position="460"/>
        <end position="482"/>
    </location>
</feature>
<dbReference type="AlphaFoldDB" id="A0A8S0Q4K4"/>
<keyword evidence="5" id="KW-1185">Reference proteome</keyword>
<feature type="compositionally biased region" description="Basic and acidic residues" evidence="2">
    <location>
        <begin position="233"/>
        <end position="243"/>
    </location>
</feature>
<dbReference type="GO" id="GO:0051321">
    <property type="term" value="P:meiotic cell cycle"/>
    <property type="evidence" value="ECO:0007669"/>
    <property type="project" value="InterPro"/>
</dbReference>
<feature type="region of interest" description="Disordered" evidence="2">
    <location>
        <begin position="353"/>
        <end position="386"/>
    </location>
</feature>
<feature type="compositionally biased region" description="Polar residues" evidence="2">
    <location>
        <begin position="460"/>
        <end position="471"/>
    </location>
</feature>
<feature type="region of interest" description="Disordered" evidence="2">
    <location>
        <begin position="216"/>
        <end position="267"/>
    </location>
</feature>
<sequence length="796" mass="89049">MDIDRQSNFREDGMMECQSFGSNYHPSSQSRKVSIGVLIDSVANSKEAEKLTSAKENCIEDGIKSEGFTPIVEKHVLASEQDISSWVSVRSFNQKIPTSVTVKDAEHTPSFPSASKRCNKSKVSKKLSPVHSVQVFGSMTTAIESDEFNKKKFGKATYTRKSGEMGNAEHVNNPAFVTEPEVLPDKGLAEGKTNKSEMGGTEVLRMKLWEILGNVSSPNKECPSSLPVNIGTKDSHPNHESNKKGSPAGKLRQNSDTIESDSERPDHAVRRALTHSLTCKKAPTKMQSSKTGTSILTSYGKEYAEKSVFSFSGEWSGKLYDTANGHSLPCKRKKNERESFGVGTNQMYFHECENSEERQQSENKRKSIPVAQKSTSAGNNISTNNISQDERNGVYLKPISGNKKKFTDESPLNITTEQFRDVVGSPKMKEQDIAFSMLKNRMDPTLDPQSPTFEIMSPILSSSLGSPAKSNQGKHHDQSPSERIYCTRDFQSFKSLLHSKSTQYKSNALPELSDGSGEIKDSPIMKSRLSLEEDVENRMSNSSSDEMDSESSEENLNIKGCRESELLSPEIGSANRQEFVSLQSEWLGHQEGVELSGFIPASESFKGIEKSSKLQAYFEHNQEDRFVSAMALIAMALDRVKTKMKSATSKKAAKILRSAAEAIHLQLQSAESQIKTDLGKLTCLSESRRTSVENRFEEQQEQLHDIYKRFKEEIDQHLVDYKSLIEDLEEHKIELKGTMNKQRTVHNRILFQGQQAIDIQFKDAQKRIKAVHNRAKEKMLQLKLVIEECIKEGAFS</sequence>
<feature type="coiled-coil region" evidence="1">
    <location>
        <begin position="707"/>
        <end position="741"/>
    </location>
</feature>
<protein>
    <recommendedName>
        <fullName evidence="3">Meiosis-specific protein ASY3-like coiled-coil domain-containing protein</fullName>
    </recommendedName>
</protein>